<accession>A0ABU5U6V0</accession>
<keyword evidence="1" id="KW-0802">TPR repeat</keyword>
<evidence type="ECO:0000313" key="2">
    <source>
        <dbReference type="EMBL" id="MEA5522889.1"/>
    </source>
</evidence>
<dbReference type="PROSITE" id="PS50005">
    <property type="entry name" value="TPR"/>
    <property type="match status" value="2"/>
</dbReference>
<dbReference type="InterPro" id="IPR019734">
    <property type="entry name" value="TPR_rpt"/>
</dbReference>
<gene>
    <name evidence="2" type="ORF">VB854_28560</name>
</gene>
<dbReference type="EMBL" id="JAYGHT010000195">
    <property type="protein sequence ID" value="MEA5522889.1"/>
    <property type="molecule type" value="Genomic_DNA"/>
</dbReference>
<protein>
    <submittedName>
        <fullName evidence="2">Tetratricopeptide repeat protein</fullName>
    </submittedName>
</protein>
<name>A0ABU5U6V0_9CYAN</name>
<proteinExistence type="predicted"/>
<evidence type="ECO:0000313" key="3">
    <source>
        <dbReference type="Proteomes" id="UP001301728"/>
    </source>
</evidence>
<evidence type="ECO:0000256" key="1">
    <source>
        <dbReference type="PROSITE-ProRule" id="PRU00339"/>
    </source>
</evidence>
<dbReference type="Pfam" id="PF13424">
    <property type="entry name" value="TPR_12"/>
    <property type="match status" value="2"/>
</dbReference>
<reference evidence="2 3" key="1">
    <citation type="submission" date="2023-12" db="EMBL/GenBank/DDBJ databases">
        <title>Baltic Sea Cyanobacteria.</title>
        <authorList>
            <person name="Delbaje E."/>
            <person name="Fewer D.P."/>
            <person name="Shishido T.K."/>
        </authorList>
    </citation>
    <scope>NUCLEOTIDE SEQUENCE [LARGE SCALE GENOMIC DNA]</scope>
    <source>
        <strain evidence="2 3">CCNP 1315</strain>
    </source>
</reference>
<dbReference type="Proteomes" id="UP001301728">
    <property type="component" value="Unassembled WGS sequence"/>
</dbReference>
<dbReference type="InterPro" id="IPR011990">
    <property type="entry name" value="TPR-like_helical_dom_sf"/>
</dbReference>
<dbReference type="SUPFAM" id="SSF48452">
    <property type="entry name" value="TPR-like"/>
    <property type="match status" value="2"/>
</dbReference>
<dbReference type="SMART" id="SM00028">
    <property type="entry name" value="TPR"/>
    <property type="match status" value="5"/>
</dbReference>
<keyword evidence="3" id="KW-1185">Reference proteome</keyword>
<dbReference type="RefSeq" id="WP_323274507.1">
    <property type="nucleotide sequence ID" value="NZ_JAYGHT010000195.1"/>
</dbReference>
<dbReference type="PANTHER" id="PTHR10098">
    <property type="entry name" value="RAPSYN-RELATED"/>
    <property type="match status" value="1"/>
</dbReference>
<organism evidence="2 3">
    <name type="scientific">Limnoraphis robusta CCNP1315</name>
    <dbReference type="NCBI Taxonomy" id="3110306"/>
    <lineage>
        <taxon>Bacteria</taxon>
        <taxon>Bacillati</taxon>
        <taxon>Cyanobacteriota</taxon>
        <taxon>Cyanophyceae</taxon>
        <taxon>Oscillatoriophycideae</taxon>
        <taxon>Oscillatoriales</taxon>
        <taxon>Sirenicapillariaceae</taxon>
        <taxon>Limnoraphis</taxon>
    </lineage>
</organism>
<comment type="caution">
    <text evidence="2">The sequence shown here is derived from an EMBL/GenBank/DDBJ whole genome shotgun (WGS) entry which is preliminary data.</text>
</comment>
<sequence length="308" mass="36154">MPKIDVNILEERKNIFNLLCNLEKKCLLQNNERERAFQLLMKVWDAINTPLFDFGYWHDFSDFGHIAMRAAQELNQVAAEAQAMNEIGWVNMEWGNFDLAEANFIKALQKYESLNDAHKQCRTLRYLGVLYYRKNERETSLNYYRHALDIAAKERTKTSGQDRNAWTLSEAELRNMFGIYYLDQNDLDTSYQELSYCLELYRSLEDTYYQYYQTAPLLNLGKWYFVQQDYQNAKNCYQESLNISREIDRTDIIAGALLRLAEVVEAEGNDIEAIELATEAERTAGTEITVTREAAARFKERILEKNHT</sequence>
<feature type="repeat" description="TPR" evidence="1">
    <location>
        <begin position="214"/>
        <end position="247"/>
    </location>
</feature>
<feature type="repeat" description="TPR" evidence="1">
    <location>
        <begin position="121"/>
        <end position="154"/>
    </location>
</feature>
<dbReference type="Gene3D" id="1.25.40.10">
    <property type="entry name" value="Tetratricopeptide repeat domain"/>
    <property type="match status" value="2"/>
</dbReference>